<evidence type="ECO:0000313" key="1">
    <source>
        <dbReference type="EMBL" id="KAL1495163.1"/>
    </source>
</evidence>
<protein>
    <submittedName>
        <fullName evidence="1">Uncharacterized protein</fullName>
    </submittedName>
</protein>
<accession>A0AB34IB41</accession>
<organism evidence="1 2">
    <name type="scientific">Prymnesium parvum</name>
    <name type="common">Toxic golden alga</name>
    <dbReference type="NCBI Taxonomy" id="97485"/>
    <lineage>
        <taxon>Eukaryota</taxon>
        <taxon>Haptista</taxon>
        <taxon>Haptophyta</taxon>
        <taxon>Prymnesiophyceae</taxon>
        <taxon>Prymnesiales</taxon>
        <taxon>Prymnesiaceae</taxon>
        <taxon>Prymnesium</taxon>
    </lineage>
</organism>
<dbReference type="EMBL" id="JBGBPQ010000033">
    <property type="protein sequence ID" value="KAL1495163.1"/>
    <property type="molecule type" value="Genomic_DNA"/>
</dbReference>
<evidence type="ECO:0000313" key="2">
    <source>
        <dbReference type="Proteomes" id="UP001515480"/>
    </source>
</evidence>
<keyword evidence="2" id="KW-1185">Reference proteome</keyword>
<reference evidence="1 2" key="1">
    <citation type="journal article" date="2024" name="Science">
        <title>Giant polyketide synthase enzymes in the biosynthesis of giant marine polyether toxins.</title>
        <authorList>
            <person name="Fallon T.R."/>
            <person name="Shende V.V."/>
            <person name="Wierzbicki I.H."/>
            <person name="Pendleton A.L."/>
            <person name="Watervoot N.F."/>
            <person name="Auber R.P."/>
            <person name="Gonzalez D.J."/>
            <person name="Wisecaver J.H."/>
            <person name="Moore B.S."/>
        </authorList>
    </citation>
    <scope>NUCLEOTIDE SEQUENCE [LARGE SCALE GENOMIC DNA]</scope>
    <source>
        <strain evidence="1 2">12B1</strain>
    </source>
</reference>
<comment type="caution">
    <text evidence="1">The sequence shown here is derived from an EMBL/GenBank/DDBJ whole genome shotgun (WGS) entry which is preliminary data.</text>
</comment>
<dbReference type="AlphaFoldDB" id="A0AB34IB41"/>
<sequence length="91" mass="9992">MAMPKQVSALAEAVVSIEVYRRCCALQGIAENLCPTPRCDAVSSAKMVDTERAMRAAKLQCVLSPDMAYREVADRLSGEVQEFVVISRERA</sequence>
<gene>
    <name evidence="1" type="ORF">AB1Y20_017028</name>
</gene>
<dbReference type="Proteomes" id="UP001515480">
    <property type="component" value="Unassembled WGS sequence"/>
</dbReference>
<name>A0AB34IB41_PRYPA</name>
<proteinExistence type="predicted"/>